<evidence type="ECO:0000313" key="2">
    <source>
        <dbReference type="EnsemblPlants" id="OPUNC05G02240.1"/>
    </source>
</evidence>
<protein>
    <submittedName>
        <fullName evidence="2">Uncharacterized protein</fullName>
    </submittedName>
</protein>
<evidence type="ECO:0000256" key="1">
    <source>
        <dbReference type="SAM" id="MobiDB-lite"/>
    </source>
</evidence>
<dbReference type="HOGENOM" id="CLU_2853703_0_0_1"/>
<sequence>MAPHEMRLAPRDRNLSTVKQTKAAKLSSPPSPPILPAFRAGARERERASSVLSPASLRLIRWWIK</sequence>
<dbReference type="Gramene" id="OPUNC05G02240.1">
    <property type="protein sequence ID" value="OPUNC05G02240.1"/>
    <property type="gene ID" value="OPUNC05G02240"/>
</dbReference>
<dbReference type="EnsemblPlants" id="OPUNC05G02240.1">
    <property type="protein sequence ID" value="OPUNC05G02240.1"/>
    <property type="gene ID" value="OPUNC05G02240"/>
</dbReference>
<dbReference type="Proteomes" id="UP000026962">
    <property type="component" value="Chromosome 5"/>
</dbReference>
<name>A0A0E0KY68_ORYPU</name>
<reference evidence="2" key="1">
    <citation type="submission" date="2015-04" db="UniProtKB">
        <authorList>
            <consortium name="EnsemblPlants"/>
        </authorList>
    </citation>
    <scope>IDENTIFICATION</scope>
</reference>
<evidence type="ECO:0000313" key="3">
    <source>
        <dbReference type="Proteomes" id="UP000026962"/>
    </source>
</evidence>
<proteinExistence type="predicted"/>
<organism evidence="2">
    <name type="scientific">Oryza punctata</name>
    <name type="common">Red rice</name>
    <dbReference type="NCBI Taxonomy" id="4537"/>
    <lineage>
        <taxon>Eukaryota</taxon>
        <taxon>Viridiplantae</taxon>
        <taxon>Streptophyta</taxon>
        <taxon>Embryophyta</taxon>
        <taxon>Tracheophyta</taxon>
        <taxon>Spermatophyta</taxon>
        <taxon>Magnoliopsida</taxon>
        <taxon>Liliopsida</taxon>
        <taxon>Poales</taxon>
        <taxon>Poaceae</taxon>
        <taxon>BOP clade</taxon>
        <taxon>Oryzoideae</taxon>
        <taxon>Oryzeae</taxon>
        <taxon>Oryzinae</taxon>
        <taxon>Oryza</taxon>
    </lineage>
</organism>
<dbReference type="AlphaFoldDB" id="A0A0E0KY68"/>
<feature type="compositionally biased region" description="Basic and acidic residues" evidence="1">
    <location>
        <begin position="1"/>
        <end position="14"/>
    </location>
</feature>
<feature type="region of interest" description="Disordered" evidence="1">
    <location>
        <begin position="1"/>
        <end position="37"/>
    </location>
</feature>
<accession>A0A0E0KY68</accession>
<reference evidence="2" key="2">
    <citation type="submission" date="2018-05" db="EMBL/GenBank/DDBJ databases">
        <title>OpunRS2 (Oryza punctata Reference Sequence Version 2).</title>
        <authorList>
            <person name="Zhang J."/>
            <person name="Kudrna D."/>
            <person name="Lee S."/>
            <person name="Talag J."/>
            <person name="Welchert J."/>
            <person name="Wing R.A."/>
        </authorList>
    </citation>
    <scope>NUCLEOTIDE SEQUENCE [LARGE SCALE GENOMIC DNA]</scope>
</reference>
<keyword evidence="3" id="KW-1185">Reference proteome</keyword>